<sequence length="60" mass="7034">MSDEKKWREQESYHRPVDEFMRYSGARGPGRDYVRHDEKGKQEDQERAGKAPGAPKPDQD</sequence>
<dbReference type="Proteomes" id="UP000282957">
    <property type="component" value="Unassembled WGS sequence"/>
</dbReference>
<dbReference type="EMBL" id="SACL01000005">
    <property type="protein sequence ID" value="RVT95788.1"/>
    <property type="molecule type" value="Genomic_DNA"/>
</dbReference>
<gene>
    <name evidence="2" type="ORF">EOD42_16500</name>
</gene>
<keyword evidence="3" id="KW-1185">Reference proteome</keyword>
<comment type="caution">
    <text evidence="2">The sequence shown here is derived from an EMBL/GenBank/DDBJ whole genome shotgun (WGS) entry which is preliminary data.</text>
</comment>
<feature type="compositionally biased region" description="Basic and acidic residues" evidence="1">
    <location>
        <begin position="1"/>
        <end position="21"/>
    </location>
</feature>
<feature type="compositionally biased region" description="Basic and acidic residues" evidence="1">
    <location>
        <begin position="29"/>
        <end position="49"/>
    </location>
</feature>
<evidence type="ECO:0000313" key="3">
    <source>
        <dbReference type="Proteomes" id="UP000282957"/>
    </source>
</evidence>
<feature type="region of interest" description="Disordered" evidence="1">
    <location>
        <begin position="1"/>
        <end position="60"/>
    </location>
</feature>
<accession>A0A437MDT2</accession>
<evidence type="ECO:0000256" key="1">
    <source>
        <dbReference type="SAM" id="MobiDB-lite"/>
    </source>
</evidence>
<dbReference type="AlphaFoldDB" id="A0A437MDT2"/>
<reference evidence="2 3" key="1">
    <citation type="submission" date="2019-01" db="EMBL/GenBank/DDBJ databases">
        <authorList>
            <person name="Chen W.-M."/>
        </authorList>
    </citation>
    <scope>NUCLEOTIDE SEQUENCE [LARGE SCALE GENOMIC DNA]</scope>
    <source>
        <strain evidence="2 3">CCP-6</strain>
    </source>
</reference>
<name>A0A437MDT2_9PROT</name>
<proteinExistence type="predicted"/>
<dbReference type="OrthoDB" id="9798115at2"/>
<protein>
    <submittedName>
        <fullName evidence="2">Uncharacterized protein</fullName>
    </submittedName>
</protein>
<dbReference type="RefSeq" id="WP_127788649.1">
    <property type="nucleotide sequence ID" value="NZ_SACL01000005.1"/>
</dbReference>
<evidence type="ECO:0000313" key="2">
    <source>
        <dbReference type="EMBL" id="RVT95788.1"/>
    </source>
</evidence>
<organism evidence="2 3">
    <name type="scientific">Rhodovarius crocodyli</name>
    <dbReference type="NCBI Taxonomy" id="1979269"/>
    <lineage>
        <taxon>Bacteria</taxon>
        <taxon>Pseudomonadati</taxon>
        <taxon>Pseudomonadota</taxon>
        <taxon>Alphaproteobacteria</taxon>
        <taxon>Acetobacterales</taxon>
        <taxon>Roseomonadaceae</taxon>
        <taxon>Rhodovarius</taxon>
    </lineage>
</organism>